<evidence type="ECO:0000256" key="2">
    <source>
        <dbReference type="ARBA" id="ARBA00022473"/>
    </source>
</evidence>
<feature type="chain" id="PRO_5045396815" evidence="8">
    <location>
        <begin position="19"/>
        <end position="460"/>
    </location>
</feature>
<evidence type="ECO:0000313" key="12">
    <source>
        <dbReference type="RefSeq" id="XP_022248419.1"/>
    </source>
</evidence>
<keyword evidence="8" id="KW-0732">Signal</keyword>
<gene>
    <name evidence="12" type="primary">LOC106464906</name>
</gene>
<dbReference type="SUPFAM" id="SSF50242">
    <property type="entry name" value="TIMP-like"/>
    <property type="match status" value="1"/>
</dbReference>
<dbReference type="InterPro" id="IPR015526">
    <property type="entry name" value="Frizzled/SFRP"/>
</dbReference>
<keyword evidence="5 6" id="KW-1015">Disulfide bond</keyword>
<dbReference type="RefSeq" id="XP_022248419.1">
    <property type="nucleotide sequence ID" value="XM_022392711.1"/>
</dbReference>
<evidence type="ECO:0000256" key="6">
    <source>
        <dbReference type="PROSITE-ProRule" id="PRU00090"/>
    </source>
</evidence>
<evidence type="ECO:0000256" key="4">
    <source>
        <dbReference type="ARBA" id="ARBA00022782"/>
    </source>
</evidence>
<feature type="domain" description="NTR" evidence="10">
    <location>
        <begin position="336"/>
        <end position="457"/>
    </location>
</feature>
<evidence type="ECO:0000256" key="1">
    <source>
        <dbReference type="ARBA" id="ARBA00010054"/>
    </source>
</evidence>
<evidence type="ECO:0000256" key="3">
    <source>
        <dbReference type="ARBA" id="ARBA00022687"/>
    </source>
</evidence>
<dbReference type="Gene3D" id="2.40.50.120">
    <property type="match status" value="1"/>
</dbReference>
<feature type="disulfide bond" evidence="6">
    <location>
        <begin position="50"/>
        <end position="96"/>
    </location>
</feature>
<sequence>MKWLLFLQQVFLMSGILAGMGLSYQTTWNLSGMRTTSPPCVKIPQKLTLCSGIGYDQMRLPNLLGHDTMVEVAQQASHWVSLLNLKCHPDTQLFLCSLFSPVCLDRPIYPCRSLCEAVRQGCERRMNTYGYPWPDMVRCDQFPLDNDMCITVQSPVSDDKEPAPCVACNQPDTYENMIDNFCRADFVIKTRVRKLRNEELRFKKAKVFKMKEGIVTKADLKKPVFEHPNMSKCCGELIGKLDARGRVLVMGIKKKNSLFPTLIIPWVNSNKVIRKARKTMKKFDCSNPKVFSSTMITTSKIPVQVGMKKKTRRRRPGHRRGRKEVPNVRQSASVSCAGCNQPKTLENLVDKYCTAEYVIKTRIQRIKNDKMKCKRSRIVKLKEGSSAREELVTPTFTHPNMTECCGNMLETMEDRKKRVVIMGDKSETDLKTSLVVPWGTNKKLIKRMIRVAKKKGCSSR</sequence>
<dbReference type="InterPro" id="IPR036790">
    <property type="entry name" value="Frizzled_dom_sf"/>
</dbReference>
<dbReference type="Proteomes" id="UP000694941">
    <property type="component" value="Unplaced"/>
</dbReference>
<accession>A0ABM1SXR3</accession>
<feature type="signal peptide" evidence="8">
    <location>
        <begin position="1"/>
        <end position="18"/>
    </location>
</feature>
<keyword evidence="2" id="KW-0217">Developmental protein</keyword>
<feature type="domain" description="NTR" evidence="10">
    <location>
        <begin position="165"/>
        <end position="285"/>
    </location>
</feature>
<comment type="similarity">
    <text evidence="1">Belongs to the secreted frizzled-related protein (sFRP) family.</text>
</comment>
<dbReference type="PANTHER" id="PTHR11309:SF148">
    <property type="entry name" value="SECRETED FRIZZLED-RELATED PROTEIN 1"/>
    <property type="match status" value="1"/>
</dbReference>
<dbReference type="SMART" id="SM00063">
    <property type="entry name" value="FRI"/>
    <property type="match status" value="1"/>
</dbReference>
<evidence type="ECO:0000313" key="11">
    <source>
        <dbReference type="Proteomes" id="UP000694941"/>
    </source>
</evidence>
<feature type="disulfide bond" evidence="6">
    <location>
        <begin position="115"/>
        <end position="139"/>
    </location>
</feature>
<evidence type="ECO:0000256" key="8">
    <source>
        <dbReference type="SAM" id="SignalP"/>
    </source>
</evidence>
<dbReference type="InterPro" id="IPR020067">
    <property type="entry name" value="Frizzled_dom"/>
</dbReference>
<feature type="domain" description="FZ" evidence="9">
    <location>
        <begin position="35"/>
        <end position="152"/>
    </location>
</feature>
<comment type="caution">
    <text evidence="6">Lacks conserved residue(s) required for the propagation of feature annotation.</text>
</comment>
<evidence type="ECO:0000259" key="10">
    <source>
        <dbReference type="PROSITE" id="PS50189"/>
    </source>
</evidence>
<dbReference type="PROSITE" id="PS50189">
    <property type="entry name" value="NTR"/>
    <property type="match status" value="2"/>
</dbReference>
<dbReference type="InterPro" id="IPR008993">
    <property type="entry name" value="TIMP-like_OB-fold"/>
</dbReference>
<dbReference type="PROSITE" id="PS50038">
    <property type="entry name" value="FZ"/>
    <property type="match status" value="1"/>
</dbReference>
<proteinExistence type="inferred from homology"/>
<feature type="region of interest" description="Disordered" evidence="7">
    <location>
        <begin position="304"/>
        <end position="327"/>
    </location>
</feature>
<keyword evidence="4" id="KW-0221">Differentiation</keyword>
<dbReference type="SUPFAM" id="SSF63501">
    <property type="entry name" value="Frizzled cysteine-rich domain"/>
    <property type="match status" value="1"/>
</dbReference>
<dbReference type="PANTHER" id="PTHR11309">
    <property type="entry name" value="FRIZZLED"/>
    <property type="match status" value="1"/>
</dbReference>
<dbReference type="InterPro" id="IPR001134">
    <property type="entry name" value="Netrin_domain"/>
</dbReference>
<dbReference type="GeneID" id="106464906"/>
<keyword evidence="11" id="KW-1185">Reference proteome</keyword>
<name>A0ABM1SXR3_LIMPO</name>
<organism evidence="11 12">
    <name type="scientific">Limulus polyphemus</name>
    <name type="common">Atlantic horseshoe crab</name>
    <dbReference type="NCBI Taxonomy" id="6850"/>
    <lineage>
        <taxon>Eukaryota</taxon>
        <taxon>Metazoa</taxon>
        <taxon>Ecdysozoa</taxon>
        <taxon>Arthropoda</taxon>
        <taxon>Chelicerata</taxon>
        <taxon>Merostomata</taxon>
        <taxon>Xiphosura</taxon>
        <taxon>Limulidae</taxon>
        <taxon>Limulus</taxon>
    </lineage>
</organism>
<evidence type="ECO:0000256" key="5">
    <source>
        <dbReference type="ARBA" id="ARBA00023157"/>
    </source>
</evidence>
<dbReference type="Pfam" id="PF01392">
    <property type="entry name" value="Fz"/>
    <property type="match status" value="1"/>
</dbReference>
<feature type="compositionally biased region" description="Basic residues" evidence="7">
    <location>
        <begin position="307"/>
        <end position="322"/>
    </location>
</feature>
<protein>
    <submittedName>
        <fullName evidence="12">Secreted frizzled-related protein 5-like isoform X1</fullName>
    </submittedName>
</protein>
<reference evidence="12" key="1">
    <citation type="submission" date="2025-08" db="UniProtKB">
        <authorList>
            <consortium name="RefSeq"/>
        </authorList>
    </citation>
    <scope>IDENTIFICATION</scope>
    <source>
        <tissue evidence="12">Muscle</tissue>
    </source>
</reference>
<evidence type="ECO:0000256" key="7">
    <source>
        <dbReference type="SAM" id="MobiDB-lite"/>
    </source>
</evidence>
<evidence type="ECO:0000259" key="9">
    <source>
        <dbReference type="PROSITE" id="PS50038"/>
    </source>
</evidence>
<dbReference type="Gene3D" id="1.10.2000.10">
    <property type="entry name" value="Frizzled cysteine-rich domain"/>
    <property type="match status" value="1"/>
</dbReference>
<keyword evidence="3" id="KW-0879">Wnt signaling pathway</keyword>